<keyword evidence="2" id="KW-1133">Transmembrane helix</keyword>
<comment type="caution">
    <text evidence="4">The sequence shown here is derived from an EMBL/GenBank/DDBJ whole genome shotgun (WGS) entry which is preliminary data.</text>
</comment>
<reference evidence="4" key="1">
    <citation type="journal article" date="2023" name="G3 (Bethesda)">
        <title>A reference genome for the long-term kleptoplast-retaining sea slug Elysia crispata morphotype clarki.</title>
        <authorList>
            <person name="Eastman K.E."/>
            <person name="Pendleton A.L."/>
            <person name="Shaikh M.A."/>
            <person name="Suttiyut T."/>
            <person name="Ogas R."/>
            <person name="Tomko P."/>
            <person name="Gavelis G."/>
            <person name="Widhalm J.R."/>
            <person name="Wisecaver J.H."/>
        </authorList>
    </citation>
    <scope>NUCLEOTIDE SEQUENCE</scope>
    <source>
        <strain evidence="4">ECLA1</strain>
    </source>
</reference>
<keyword evidence="5" id="KW-1185">Reference proteome</keyword>
<evidence type="ECO:0000313" key="4">
    <source>
        <dbReference type="EMBL" id="KAK3790548.1"/>
    </source>
</evidence>
<keyword evidence="2" id="KW-0472">Membrane</keyword>
<evidence type="ECO:0000259" key="3">
    <source>
        <dbReference type="Pfam" id="PF20517"/>
    </source>
</evidence>
<feature type="transmembrane region" description="Helical" evidence="2">
    <location>
        <begin position="176"/>
        <end position="202"/>
    </location>
</feature>
<dbReference type="PANTHER" id="PTHR28358:SF1">
    <property type="entry name" value="TRANSMEMBRANE PROTEIN 127"/>
    <property type="match status" value="1"/>
</dbReference>
<evidence type="ECO:0000256" key="2">
    <source>
        <dbReference type="SAM" id="Phobius"/>
    </source>
</evidence>
<feature type="compositionally biased region" description="Basic residues" evidence="1">
    <location>
        <begin position="46"/>
        <end position="70"/>
    </location>
</feature>
<proteinExistence type="predicted"/>
<dbReference type="GO" id="GO:0016020">
    <property type="term" value="C:membrane"/>
    <property type="evidence" value="ECO:0007669"/>
    <property type="project" value="TreeGrafter"/>
</dbReference>
<protein>
    <recommendedName>
        <fullName evidence="3">Transmembrane protein 127 transmembrane region domain-containing protein</fullName>
    </recommendedName>
</protein>
<dbReference type="EMBL" id="JAWDGP010001539">
    <property type="protein sequence ID" value="KAK3790548.1"/>
    <property type="molecule type" value="Genomic_DNA"/>
</dbReference>
<feature type="transmembrane region" description="Helical" evidence="2">
    <location>
        <begin position="214"/>
        <end position="235"/>
    </location>
</feature>
<organism evidence="4 5">
    <name type="scientific">Elysia crispata</name>
    <name type="common">lettuce slug</name>
    <dbReference type="NCBI Taxonomy" id="231223"/>
    <lineage>
        <taxon>Eukaryota</taxon>
        <taxon>Metazoa</taxon>
        <taxon>Spiralia</taxon>
        <taxon>Lophotrochozoa</taxon>
        <taxon>Mollusca</taxon>
        <taxon>Gastropoda</taxon>
        <taxon>Heterobranchia</taxon>
        <taxon>Euthyneura</taxon>
        <taxon>Panpulmonata</taxon>
        <taxon>Sacoglossa</taxon>
        <taxon>Placobranchoidea</taxon>
        <taxon>Plakobranchidae</taxon>
        <taxon>Elysia</taxon>
    </lineage>
</organism>
<name>A0AAE1AMR7_9GAST</name>
<dbReference type="InterPro" id="IPR046795">
    <property type="entry name" value="TMEM127_TM"/>
</dbReference>
<dbReference type="AlphaFoldDB" id="A0AAE1AMR7"/>
<dbReference type="Pfam" id="PF20517">
    <property type="entry name" value="TMEM127"/>
    <property type="match status" value="1"/>
</dbReference>
<feature type="region of interest" description="Disordered" evidence="1">
    <location>
        <begin position="1"/>
        <end position="72"/>
    </location>
</feature>
<dbReference type="PANTHER" id="PTHR28358">
    <property type="entry name" value="TRANSMEMBRANE PROTEIN 127"/>
    <property type="match status" value="1"/>
</dbReference>
<dbReference type="GO" id="GO:0008285">
    <property type="term" value="P:negative regulation of cell population proliferation"/>
    <property type="evidence" value="ECO:0007669"/>
    <property type="project" value="InterPro"/>
</dbReference>
<sequence length="331" mass="37260">MSEAEQEDSTRMDHQIHASSLPPPVVVTSTRSSSHSSQRDPGSGHRSSRRGHRHRSRSSRHTRSRSRHSSRRESHQSCRIYCKQNNRNFCAAACSMFSIVLLCTALEPDWITLGGGRCREIFKELGSKRSLSTTHFFYNGHFYKSFSRSDQDETVYKFGSGSYNYLVNCVTYSTVLLFKACIAFTFMAMIASFCSFLLDLIAPKCQLLVMIRRNALLNILTVLLCVSIDLFIYWITVSVEKLQMLHPLHEGSKVVVSFGVSFYLITCAGFISVLATAFICLRNEPPHHHRSCNRSCDNHVSDDTEALLSSIAAAEESIVETDPPLPPVYTP</sequence>
<feature type="transmembrane region" description="Helical" evidence="2">
    <location>
        <begin position="255"/>
        <end position="281"/>
    </location>
</feature>
<evidence type="ECO:0000313" key="5">
    <source>
        <dbReference type="Proteomes" id="UP001283361"/>
    </source>
</evidence>
<gene>
    <name evidence="4" type="ORF">RRG08_060595</name>
</gene>
<dbReference type="Proteomes" id="UP001283361">
    <property type="component" value="Unassembled WGS sequence"/>
</dbReference>
<feature type="compositionally biased region" description="Low complexity" evidence="1">
    <location>
        <begin position="26"/>
        <end position="36"/>
    </location>
</feature>
<evidence type="ECO:0000256" key="1">
    <source>
        <dbReference type="SAM" id="MobiDB-lite"/>
    </source>
</evidence>
<keyword evidence="2" id="KW-0812">Transmembrane</keyword>
<dbReference type="GO" id="GO:0032007">
    <property type="term" value="P:negative regulation of TOR signaling"/>
    <property type="evidence" value="ECO:0007669"/>
    <property type="project" value="InterPro"/>
</dbReference>
<accession>A0AAE1AMR7</accession>
<feature type="domain" description="Transmembrane protein 127 transmembrane region" evidence="3">
    <location>
        <begin position="169"/>
        <end position="281"/>
    </location>
</feature>
<dbReference type="InterPro" id="IPR033331">
    <property type="entry name" value="TMEM127"/>
</dbReference>